<evidence type="ECO:0000313" key="3">
    <source>
        <dbReference type="EMBL" id="SDI92460.1"/>
    </source>
</evidence>
<keyword evidence="2" id="KW-1133">Transmembrane helix</keyword>
<keyword evidence="2" id="KW-0472">Membrane</keyword>
<keyword evidence="2" id="KW-0812">Transmembrane</keyword>
<proteinExistence type="predicted"/>
<dbReference type="STRING" id="86666.SAMN04490247_0023"/>
<feature type="transmembrane region" description="Helical" evidence="2">
    <location>
        <begin position="6"/>
        <end position="24"/>
    </location>
</feature>
<accession>A0A1G8PKT4</accession>
<keyword evidence="4" id="KW-1185">Reference proteome</keyword>
<name>A0A1G8PKT4_9BACI</name>
<dbReference type="RefSeq" id="WP_093190533.1">
    <property type="nucleotide sequence ID" value="NZ_FNEV01000001.1"/>
</dbReference>
<evidence type="ECO:0000256" key="1">
    <source>
        <dbReference type="SAM" id="MobiDB-lite"/>
    </source>
</evidence>
<dbReference type="EMBL" id="FNEV01000001">
    <property type="protein sequence ID" value="SDI92460.1"/>
    <property type="molecule type" value="Genomic_DNA"/>
</dbReference>
<gene>
    <name evidence="3" type="ORF">SAMN04490247_0023</name>
</gene>
<dbReference type="AlphaFoldDB" id="A0A1G8PKT4"/>
<feature type="region of interest" description="Disordered" evidence="1">
    <location>
        <begin position="108"/>
        <end position="131"/>
    </location>
</feature>
<evidence type="ECO:0000256" key="2">
    <source>
        <dbReference type="SAM" id="Phobius"/>
    </source>
</evidence>
<reference evidence="4" key="1">
    <citation type="submission" date="2016-10" db="EMBL/GenBank/DDBJ databases">
        <authorList>
            <person name="Varghese N."/>
            <person name="Submissions S."/>
        </authorList>
    </citation>
    <scope>NUCLEOTIDE SEQUENCE [LARGE SCALE GENOMIC DNA]</scope>
    <source>
        <strain evidence="4">DSM 4771</strain>
    </source>
</reference>
<feature type="transmembrane region" description="Helical" evidence="2">
    <location>
        <begin position="53"/>
        <end position="72"/>
    </location>
</feature>
<organism evidence="3 4">
    <name type="scientific">Salimicrobium halophilum</name>
    <dbReference type="NCBI Taxonomy" id="86666"/>
    <lineage>
        <taxon>Bacteria</taxon>
        <taxon>Bacillati</taxon>
        <taxon>Bacillota</taxon>
        <taxon>Bacilli</taxon>
        <taxon>Bacillales</taxon>
        <taxon>Bacillaceae</taxon>
        <taxon>Salimicrobium</taxon>
    </lineage>
</organism>
<feature type="region of interest" description="Disordered" evidence="1">
    <location>
        <begin position="171"/>
        <end position="216"/>
    </location>
</feature>
<dbReference type="Proteomes" id="UP000199225">
    <property type="component" value="Unassembled WGS sequence"/>
</dbReference>
<evidence type="ECO:0000313" key="4">
    <source>
        <dbReference type="Proteomes" id="UP000199225"/>
    </source>
</evidence>
<sequence>MGSLIGFIIGAMIVTVLLFFIDFGFTIMNKIILLVAAVAITGFTLLASVTFPVLIALLFAAVMIFAVYTLVLRKMMEGDYQEQEDIHFPSEKPVDYENDASLVKVEEPEEVVDVPPAPEPFEKPLKEDTYEEPEEVILDELEYEMEDIQFEKHEPETPPTIEDIDLEEELLAARGKQKQDREFSSQEEEPESSSRNIEDAFELEDIKPVEEQEVDR</sequence>
<protein>
    <submittedName>
        <fullName evidence="3">Uncharacterized protein</fullName>
    </submittedName>
</protein>
<dbReference type="OrthoDB" id="10014550at2"/>
<feature type="compositionally biased region" description="Basic and acidic residues" evidence="1">
    <location>
        <begin position="204"/>
        <end position="216"/>
    </location>
</feature>
<feature type="transmembrane region" description="Helical" evidence="2">
    <location>
        <begin position="31"/>
        <end position="47"/>
    </location>
</feature>